<dbReference type="Pfam" id="PF01022">
    <property type="entry name" value="HTH_5"/>
    <property type="match status" value="1"/>
</dbReference>
<dbReference type="InterPro" id="IPR011991">
    <property type="entry name" value="ArsR-like_HTH"/>
</dbReference>
<evidence type="ECO:0000256" key="1">
    <source>
        <dbReference type="ARBA" id="ARBA00023015"/>
    </source>
</evidence>
<accession>A0A7C4L108</accession>
<evidence type="ECO:0000256" key="3">
    <source>
        <dbReference type="ARBA" id="ARBA00023163"/>
    </source>
</evidence>
<dbReference type="NCBIfam" id="NF033788">
    <property type="entry name" value="HTH_metalloreg"/>
    <property type="match status" value="1"/>
</dbReference>
<dbReference type="AlphaFoldDB" id="A0A7C4L108"/>
<dbReference type="CDD" id="cd00090">
    <property type="entry name" value="HTH_ARSR"/>
    <property type="match status" value="1"/>
</dbReference>
<dbReference type="PANTHER" id="PTHR43132:SF2">
    <property type="entry name" value="ARSENICAL RESISTANCE OPERON REPRESSOR ARSR-RELATED"/>
    <property type="match status" value="1"/>
</dbReference>
<dbReference type="GO" id="GO:0003700">
    <property type="term" value="F:DNA-binding transcription factor activity"/>
    <property type="evidence" value="ECO:0007669"/>
    <property type="project" value="InterPro"/>
</dbReference>
<dbReference type="InterPro" id="IPR051011">
    <property type="entry name" value="Metal_resp_trans_reg"/>
</dbReference>
<dbReference type="InterPro" id="IPR036388">
    <property type="entry name" value="WH-like_DNA-bd_sf"/>
</dbReference>
<evidence type="ECO:0000259" key="4">
    <source>
        <dbReference type="PROSITE" id="PS50987"/>
    </source>
</evidence>
<evidence type="ECO:0000256" key="2">
    <source>
        <dbReference type="ARBA" id="ARBA00023125"/>
    </source>
</evidence>
<protein>
    <submittedName>
        <fullName evidence="5">ArsR family transcriptional regulator</fullName>
    </submittedName>
</protein>
<dbReference type="InterPro" id="IPR036390">
    <property type="entry name" value="WH_DNA-bd_sf"/>
</dbReference>
<dbReference type="GO" id="GO:0003677">
    <property type="term" value="F:DNA binding"/>
    <property type="evidence" value="ECO:0007669"/>
    <property type="project" value="UniProtKB-KW"/>
</dbReference>
<comment type="caution">
    <text evidence="5">The sequence shown here is derived from an EMBL/GenBank/DDBJ whole genome shotgun (WGS) entry which is preliminary data.</text>
</comment>
<keyword evidence="3" id="KW-0804">Transcription</keyword>
<dbReference type="InterPro" id="IPR001845">
    <property type="entry name" value="HTH_ArsR_DNA-bd_dom"/>
</dbReference>
<proteinExistence type="predicted"/>
<dbReference type="SMART" id="SM00418">
    <property type="entry name" value="HTH_ARSR"/>
    <property type="match status" value="1"/>
</dbReference>
<dbReference type="Gene3D" id="1.10.10.10">
    <property type="entry name" value="Winged helix-like DNA-binding domain superfamily/Winged helix DNA-binding domain"/>
    <property type="match status" value="1"/>
</dbReference>
<feature type="domain" description="HTH arsR-type" evidence="4">
    <location>
        <begin position="1"/>
        <end position="95"/>
    </location>
</feature>
<gene>
    <name evidence="5" type="ORF">ENT17_11275</name>
</gene>
<dbReference type="PROSITE" id="PS50987">
    <property type="entry name" value="HTH_ARSR_2"/>
    <property type="match status" value="1"/>
</dbReference>
<organism evidence="5">
    <name type="scientific">Bellilinea caldifistulae</name>
    <dbReference type="NCBI Taxonomy" id="360411"/>
    <lineage>
        <taxon>Bacteria</taxon>
        <taxon>Bacillati</taxon>
        <taxon>Chloroflexota</taxon>
        <taxon>Anaerolineae</taxon>
        <taxon>Anaerolineales</taxon>
        <taxon>Anaerolineaceae</taxon>
        <taxon>Bellilinea</taxon>
    </lineage>
</organism>
<name>A0A7C4L108_9CHLR</name>
<evidence type="ECO:0000313" key="5">
    <source>
        <dbReference type="EMBL" id="HGS88180.1"/>
    </source>
</evidence>
<keyword evidence="1" id="KW-0805">Transcription regulation</keyword>
<sequence length="102" mass="12036">MNYQQLAELFGALANPARLQILFLLVKKPLCVSDLCHCTQRRQAYISQQLMVLRSAGIVEYEKSGWKVCYRLADSWQAEFVRLFFEELYHNHNLNVTHITFR</sequence>
<keyword evidence="2" id="KW-0238">DNA-binding</keyword>
<dbReference type="PRINTS" id="PR00778">
    <property type="entry name" value="HTHARSR"/>
</dbReference>
<dbReference type="PANTHER" id="PTHR43132">
    <property type="entry name" value="ARSENICAL RESISTANCE OPERON REPRESSOR ARSR-RELATED"/>
    <property type="match status" value="1"/>
</dbReference>
<dbReference type="SUPFAM" id="SSF46785">
    <property type="entry name" value="Winged helix' DNA-binding domain"/>
    <property type="match status" value="1"/>
</dbReference>
<dbReference type="EMBL" id="DSXR01000116">
    <property type="protein sequence ID" value="HGS88180.1"/>
    <property type="molecule type" value="Genomic_DNA"/>
</dbReference>
<reference evidence="5" key="1">
    <citation type="journal article" date="2020" name="mSystems">
        <title>Genome- and Community-Level Interaction Insights into Carbon Utilization and Element Cycling Functions of Hydrothermarchaeota in Hydrothermal Sediment.</title>
        <authorList>
            <person name="Zhou Z."/>
            <person name="Liu Y."/>
            <person name="Xu W."/>
            <person name="Pan J."/>
            <person name="Luo Z.H."/>
            <person name="Li M."/>
        </authorList>
    </citation>
    <scope>NUCLEOTIDE SEQUENCE [LARGE SCALE GENOMIC DNA]</scope>
    <source>
        <strain evidence="5">SpSt-556</strain>
    </source>
</reference>